<accession>A0A4S8LXN2</accession>
<evidence type="ECO:0000259" key="1">
    <source>
        <dbReference type="Pfam" id="PF06985"/>
    </source>
</evidence>
<dbReference type="PANTHER" id="PTHR10622:SF10">
    <property type="entry name" value="HET DOMAIN-CONTAINING PROTEIN"/>
    <property type="match status" value="1"/>
</dbReference>
<dbReference type="EMBL" id="ML179224">
    <property type="protein sequence ID" value="THU94417.1"/>
    <property type="molecule type" value="Genomic_DNA"/>
</dbReference>
<dbReference type="AlphaFoldDB" id="A0A4S8LXN2"/>
<protein>
    <submittedName>
        <fullName evidence="2">HET-domain-containing protein</fullName>
    </submittedName>
</protein>
<organism evidence="2 3">
    <name type="scientific">Dendrothele bispora (strain CBS 962.96)</name>
    <dbReference type="NCBI Taxonomy" id="1314807"/>
    <lineage>
        <taxon>Eukaryota</taxon>
        <taxon>Fungi</taxon>
        <taxon>Dikarya</taxon>
        <taxon>Basidiomycota</taxon>
        <taxon>Agaricomycotina</taxon>
        <taxon>Agaricomycetes</taxon>
        <taxon>Agaricomycetidae</taxon>
        <taxon>Agaricales</taxon>
        <taxon>Agaricales incertae sedis</taxon>
        <taxon>Dendrothele</taxon>
    </lineage>
</organism>
<dbReference type="Proteomes" id="UP000297245">
    <property type="component" value="Unassembled WGS sequence"/>
</dbReference>
<proteinExistence type="predicted"/>
<dbReference type="PANTHER" id="PTHR10622">
    <property type="entry name" value="HET DOMAIN-CONTAINING PROTEIN"/>
    <property type="match status" value="1"/>
</dbReference>
<feature type="domain" description="Heterokaryon incompatibility" evidence="1">
    <location>
        <begin position="31"/>
        <end position="119"/>
    </location>
</feature>
<reference evidence="2 3" key="1">
    <citation type="journal article" date="2019" name="Nat. Ecol. Evol.">
        <title>Megaphylogeny resolves global patterns of mushroom evolution.</title>
        <authorList>
            <person name="Varga T."/>
            <person name="Krizsan K."/>
            <person name="Foldi C."/>
            <person name="Dima B."/>
            <person name="Sanchez-Garcia M."/>
            <person name="Sanchez-Ramirez S."/>
            <person name="Szollosi G.J."/>
            <person name="Szarkandi J.G."/>
            <person name="Papp V."/>
            <person name="Albert L."/>
            <person name="Andreopoulos W."/>
            <person name="Angelini C."/>
            <person name="Antonin V."/>
            <person name="Barry K.W."/>
            <person name="Bougher N.L."/>
            <person name="Buchanan P."/>
            <person name="Buyck B."/>
            <person name="Bense V."/>
            <person name="Catcheside P."/>
            <person name="Chovatia M."/>
            <person name="Cooper J."/>
            <person name="Damon W."/>
            <person name="Desjardin D."/>
            <person name="Finy P."/>
            <person name="Geml J."/>
            <person name="Haridas S."/>
            <person name="Hughes K."/>
            <person name="Justo A."/>
            <person name="Karasinski D."/>
            <person name="Kautmanova I."/>
            <person name="Kiss B."/>
            <person name="Kocsube S."/>
            <person name="Kotiranta H."/>
            <person name="LaButti K.M."/>
            <person name="Lechner B.E."/>
            <person name="Liimatainen K."/>
            <person name="Lipzen A."/>
            <person name="Lukacs Z."/>
            <person name="Mihaltcheva S."/>
            <person name="Morgado L.N."/>
            <person name="Niskanen T."/>
            <person name="Noordeloos M.E."/>
            <person name="Ohm R.A."/>
            <person name="Ortiz-Santana B."/>
            <person name="Ovrebo C."/>
            <person name="Racz N."/>
            <person name="Riley R."/>
            <person name="Savchenko A."/>
            <person name="Shiryaev A."/>
            <person name="Soop K."/>
            <person name="Spirin V."/>
            <person name="Szebenyi C."/>
            <person name="Tomsovsky M."/>
            <person name="Tulloss R.E."/>
            <person name="Uehling J."/>
            <person name="Grigoriev I.V."/>
            <person name="Vagvolgyi C."/>
            <person name="Papp T."/>
            <person name="Martin F.M."/>
            <person name="Miettinen O."/>
            <person name="Hibbett D.S."/>
            <person name="Nagy L.G."/>
        </authorList>
    </citation>
    <scope>NUCLEOTIDE SEQUENCE [LARGE SCALE GENOMIC DNA]</scope>
    <source>
        <strain evidence="2 3">CBS 962.96</strain>
    </source>
</reference>
<gene>
    <name evidence="2" type="ORF">K435DRAFT_860543</name>
</gene>
<evidence type="ECO:0000313" key="2">
    <source>
        <dbReference type="EMBL" id="THU94417.1"/>
    </source>
</evidence>
<dbReference type="OrthoDB" id="2727312at2759"/>
<evidence type="ECO:0000313" key="3">
    <source>
        <dbReference type="Proteomes" id="UP000297245"/>
    </source>
</evidence>
<dbReference type="InterPro" id="IPR010730">
    <property type="entry name" value="HET"/>
</dbReference>
<sequence>MFPVDICPLTLIDTHTIKPVVFEQTDTIPAYAVLSHQWSKIGAEVTYEELVLVQSTTYQKSGYQKINAACQKALQDGYSYIWVDTCCIIQKDEKDLKENIPKMYGFYQNSAVCYVYLWDVVSKTQFRYSEWFKRGWTLQELVAPRTVKFFDSHWQYLGDKHGLREEIFRKTTIPPDILSGTQSVQDIAIVDRMTWALERKTTEKQDLAYCLQGLLGVTVVPNYQEFWLKSFNRLGRALLVKYPELEKELGVSDAQLSDPDYSFRDCAWQRLMEIRDEMLMQRLNLARTRKARNYRGFNVQKDTLF</sequence>
<name>A0A4S8LXN2_DENBC</name>
<keyword evidence="3" id="KW-1185">Reference proteome</keyword>
<dbReference type="Pfam" id="PF06985">
    <property type="entry name" value="HET"/>
    <property type="match status" value="1"/>
</dbReference>